<comment type="caution">
    <text evidence="1">The sequence shown here is derived from an EMBL/GenBank/DDBJ whole genome shotgun (WGS) entry which is preliminary data.</text>
</comment>
<dbReference type="Proteomes" id="UP000716291">
    <property type="component" value="Unassembled WGS sequence"/>
</dbReference>
<dbReference type="EMBL" id="JAANQT010000540">
    <property type="protein sequence ID" value="KAG1310174.1"/>
    <property type="molecule type" value="Genomic_DNA"/>
</dbReference>
<dbReference type="OrthoDB" id="2448606at2759"/>
<reference evidence="1" key="1">
    <citation type="journal article" date="2020" name="Microb. Genom.">
        <title>Genetic diversity of clinical and environmental Mucorales isolates obtained from an investigation of mucormycosis cases among solid organ transplant recipients.</title>
        <authorList>
            <person name="Nguyen M.H."/>
            <person name="Kaul D."/>
            <person name="Muto C."/>
            <person name="Cheng S.J."/>
            <person name="Richter R.A."/>
            <person name="Bruno V.M."/>
            <person name="Liu G."/>
            <person name="Beyhan S."/>
            <person name="Sundermann A.J."/>
            <person name="Mounaud S."/>
            <person name="Pasculle A.W."/>
            <person name="Nierman W.C."/>
            <person name="Driscoll E."/>
            <person name="Cumbie R."/>
            <person name="Clancy C.J."/>
            <person name="Dupont C.L."/>
        </authorList>
    </citation>
    <scope>NUCLEOTIDE SEQUENCE</scope>
    <source>
        <strain evidence="1">GL11</strain>
    </source>
</reference>
<evidence type="ECO:0000313" key="2">
    <source>
        <dbReference type="Proteomes" id="UP000716291"/>
    </source>
</evidence>
<organism evidence="1 2">
    <name type="scientific">Rhizopus oryzae</name>
    <name type="common">Mucormycosis agent</name>
    <name type="synonym">Rhizopus arrhizus var. delemar</name>
    <dbReference type="NCBI Taxonomy" id="64495"/>
    <lineage>
        <taxon>Eukaryota</taxon>
        <taxon>Fungi</taxon>
        <taxon>Fungi incertae sedis</taxon>
        <taxon>Mucoromycota</taxon>
        <taxon>Mucoromycotina</taxon>
        <taxon>Mucoromycetes</taxon>
        <taxon>Mucorales</taxon>
        <taxon>Mucorineae</taxon>
        <taxon>Rhizopodaceae</taxon>
        <taxon>Rhizopus</taxon>
    </lineage>
</organism>
<accession>A0A9P6XBV6</accession>
<gene>
    <name evidence="1" type="ORF">G6F64_004754</name>
</gene>
<sequence>MIVKDWIKDDVKSQQIDANFKEWHNTDEAKKYWREREAMSVDEERSSTENKESSMTSIVTNNNGLSTATGSSSCTVVPNTSEKIEEFFQKNISQPDDFDSYIVDDINYSKQFYQFQQSIFKQIKKELLTFESNCYQLLAMSSILLLTGNFPAHMISCFPTNTLTSLKVKILKDLRVGSYKFSRTHLIKILDPVQSVTRKETRREVASLSLLNLSVNETGITKKIILMFNNLIMQLPLESQSEDIEEIDLCSRFILPTLQSLFDEQFEDRNVFMKLSNEKNLECQLSQFDISKRRPDGQIRVRAISTNQMSTDGFMEAKKISEPKNHNKINIDLIRLGIFGKNAIDTKGLQAVGTNLTFYLMKKPTEDIYSMTELDHIRFPTSLNELKGLYGYIDNICDIMNAFSKECSNPVLKEAIMHRSSMMSPLLRAITSKSIDRKRKNSTQHYSLYTYLLFCT</sequence>
<name>A0A9P6XBV6_RHIOR</name>
<proteinExistence type="predicted"/>
<evidence type="ECO:0000313" key="1">
    <source>
        <dbReference type="EMBL" id="KAG1310174.1"/>
    </source>
</evidence>
<dbReference type="AlphaFoldDB" id="A0A9P6XBV6"/>
<keyword evidence="2" id="KW-1185">Reference proteome</keyword>
<protein>
    <submittedName>
        <fullName evidence="1">Uncharacterized protein</fullName>
    </submittedName>
</protein>